<sequence length="150" mass="17396">MKTIRWRVQSAIRNPPVGTWHLVTKAIQYLSSMLGVQYATLRGLGWRYYLLQETCVDFQTQARRRTPFDANETSSVTSVDTRFGCGLSMDNEAEHNFDHDRSITDTLSNHNCSNSMLRRIVDSGRSLTLQVPKMNNERWRKILRGRCGIW</sequence>
<evidence type="ECO:0000313" key="1">
    <source>
        <dbReference type="EMBL" id="KIK17482.1"/>
    </source>
</evidence>
<accession>A0A0C9Z4W8</accession>
<name>A0A0C9Z4W8_9AGAM</name>
<dbReference type="AlphaFoldDB" id="A0A0C9Z4W8"/>
<reference evidence="2" key="2">
    <citation type="submission" date="2015-01" db="EMBL/GenBank/DDBJ databases">
        <title>Evolutionary Origins and Diversification of the Mycorrhizal Mutualists.</title>
        <authorList>
            <consortium name="DOE Joint Genome Institute"/>
            <consortium name="Mycorrhizal Genomics Consortium"/>
            <person name="Kohler A."/>
            <person name="Kuo A."/>
            <person name="Nagy L.G."/>
            <person name="Floudas D."/>
            <person name="Copeland A."/>
            <person name="Barry K.W."/>
            <person name="Cichocki N."/>
            <person name="Veneault-Fourrey C."/>
            <person name="LaButti K."/>
            <person name="Lindquist E.A."/>
            <person name="Lipzen A."/>
            <person name="Lundell T."/>
            <person name="Morin E."/>
            <person name="Murat C."/>
            <person name="Riley R."/>
            <person name="Ohm R."/>
            <person name="Sun H."/>
            <person name="Tunlid A."/>
            <person name="Henrissat B."/>
            <person name="Grigoriev I.V."/>
            <person name="Hibbett D.S."/>
            <person name="Martin F."/>
        </authorList>
    </citation>
    <scope>NUCLEOTIDE SEQUENCE [LARGE SCALE GENOMIC DNA]</scope>
    <source>
        <strain evidence="2">441</strain>
    </source>
</reference>
<organism evidence="1 2">
    <name type="scientific">Pisolithus microcarpus 441</name>
    <dbReference type="NCBI Taxonomy" id="765257"/>
    <lineage>
        <taxon>Eukaryota</taxon>
        <taxon>Fungi</taxon>
        <taxon>Dikarya</taxon>
        <taxon>Basidiomycota</taxon>
        <taxon>Agaricomycotina</taxon>
        <taxon>Agaricomycetes</taxon>
        <taxon>Agaricomycetidae</taxon>
        <taxon>Boletales</taxon>
        <taxon>Sclerodermatineae</taxon>
        <taxon>Pisolithaceae</taxon>
        <taxon>Pisolithus</taxon>
    </lineage>
</organism>
<protein>
    <submittedName>
        <fullName evidence="1">Uncharacterized protein</fullName>
    </submittedName>
</protein>
<gene>
    <name evidence="1" type="ORF">PISMIDRAFT_224639</name>
</gene>
<proteinExistence type="predicted"/>
<evidence type="ECO:0000313" key="2">
    <source>
        <dbReference type="Proteomes" id="UP000054018"/>
    </source>
</evidence>
<dbReference type="EMBL" id="KN833826">
    <property type="protein sequence ID" value="KIK17482.1"/>
    <property type="molecule type" value="Genomic_DNA"/>
</dbReference>
<dbReference type="HOGENOM" id="CLU_1741310_0_0_1"/>
<reference evidence="1 2" key="1">
    <citation type="submission" date="2014-04" db="EMBL/GenBank/DDBJ databases">
        <authorList>
            <consortium name="DOE Joint Genome Institute"/>
            <person name="Kuo A."/>
            <person name="Kohler A."/>
            <person name="Costa M.D."/>
            <person name="Nagy L.G."/>
            <person name="Floudas D."/>
            <person name="Copeland A."/>
            <person name="Barry K.W."/>
            <person name="Cichocki N."/>
            <person name="Veneault-Fourrey C."/>
            <person name="LaButti K."/>
            <person name="Lindquist E.A."/>
            <person name="Lipzen A."/>
            <person name="Lundell T."/>
            <person name="Morin E."/>
            <person name="Murat C."/>
            <person name="Sun H."/>
            <person name="Tunlid A."/>
            <person name="Henrissat B."/>
            <person name="Grigoriev I.V."/>
            <person name="Hibbett D.S."/>
            <person name="Martin F."/>
            <person name="Nordberg H.P."/>
            <person name="Cantor M.N."/>
            <person name="Hua S.X."/>
        </authorList>
    </citation>
    <scope>NUCLEOTIDE SEQUENCE [LARGE SCALE GENOMIC DNA]</scope>
    <source>
        <strain evidence="1 2">441</strain>
    </source>
</reference>
<keyword evidence="2" id="KW-1185">Reference proteome</keyword>
<dbReference type="Proteomes" id="UP000054018">
    <property type="component" value="Unassembled WGS sequence"/>
</dbReference>